<keyword evidence="1" id="KW-0812">Transmembrane</keyword>
<evidence type="ECO:0000313" key="2">
    <source>
        <dbReference type="EMBL" id="OCW55809.1"/>
    </source>
</evidence>
<sequence length="93" mass="9485">MSHTASHAAPLASSAPTKTKIAAFLTAIGAIVLIGTEIWLGTAAAVWALDGVFGLGTTGDIVLLALFVPAALWATWMITKLAIAAELNPENAD</sequence>
<name>A0A1C1YQM9_9HYPH</name>
<protein>
    <submittedName>
        <fullName evidence="2">Uncharacterized protein</fullName>
    </submittedName>
</protein>
<dbReference type="EMBL" id="LQZT01000049">
    <property type="protein sequence ID" value="OCW55809.1"/>
    <property type="molecule type" value="Genomic_DNA"/>
</dbReference>
<dbReference type="Proteomes" id="UP000094795">
    <property type="component" value="Unassembled WGS sequence"/>
</dbReference>
<keyword evidence="1" id="KW-0472">Membrane</keyword>
<feature type="transmembrane region" description="Helical" evidence="1">
    <location>
        <begin position="61"/>
        <end position="79"/>
    </location>
</feature>
<dbReference type="STRING" id="1480615.AWJ14_15120"/>
<feature type="transmembrane region" description="Helical" evidence="1">
    <location>
        <begin position="21"/>
        <end position="49"/>
    </location>
</feature>
<dbReference type="RefSeq" id="WP_066184012.1">
    <property type="nucleotide sequence ID" value="NZ_LQZT01000049.1"/>
</dbReference>
<dbReference type="OrthoDB" id="9892894at2"/>
<reference evidence="2 3" key="1">
    <citation type="submission" date="2015-12" db="EMBL/GenBank/DDBJ databases">
        <authorList>
            <person name="Shamseldin A."/>
            <person name="Moawad H."/>
            <person name="Abd El-Rahim W.M."/>
            <person name="Sadowsky M.J."/>
        </authorList>
    </citation>
    <scope>NUCLEOTIDE SEQUENCE [LARGE SCALE GENOMIC DNA]</scope>
    <source>
        <strain evidence="2 3">JC234</strain>
    </source>
</reference>
<comment type="caution">
    <text evidence="2">The sequence shown here is derived from an EMBL/GenBank/DDBJ whole genome shotgun (WGS) entry which is preliminary data.</text>
</comment>
<gene>
    <name evidence="2" type="ORF">AWJ14_15120</name>
</gene>
<proteinExistence type="predicted"/>
<evidence type="ECO:0000313" key="3">
    <source>
        <dbReference type="Proteomes" id="UP000094795"/>
    </source>
</evidence>
<accession>A0A1C1YQM9</accession>
<dbReference type="AlphaFoldDB" id="A0A1C1YQM9"/>
<evidence type="ECO:0000256" key="1">
    <source>
        <dbReference type="SAM" id="Phobius"/>
    </source>
</evidence>
<organism evidence="2 3">
    <name type="scientific">Hoeflea olei</name>
    <dbReference type="NCBI Taxonomy" id="1480615"/>
    <lineage>
        <taxon>Bacteria</taxon>
        <taxon>Pseudomonadati</taxon>
        <taxon>Pseudomonadota</taxon>
        <taxon>Alphaproteobacteria</taxon>
        <taxon>Hyphomicrobiales</taxon>
        <taxon>Rhizobiaceae</taxon>
        <taxon>Hoeflea</taxon>
    </lineage>
</organism>
<keyword evidence="1" id="KW-1133">Transmembrane helix</keyword>
<keyword evidence="3" id="KW-1185">Reference proteome</keyword>